<accession>A0A6G1E015</accession>
<name>A0A6G1E015_9ORYZ</name>
<gene>
    <name evidence="1" type="ORF">E2562_022705</name>
</gene>
<dbReference type="AlphaFoldDB" id="A0A6G1E015"/>
<evidence type="ECO:0000313" key="1">
    <source>
        <dbReference type="EMBL" id="KAF0918119.1"/>
    </source>
</evidence>
<organism evidence="1 2">
    <name type="scientific">Oryza meyeriana var. granulata</name>
    <dbReference type="NCBI Taxonomy" id="110450"/>
    <lineage>
        <taxon>Eukaryota</taxon>
        <taxon>Viridiplantae</taxon>
        <taxon>Streptophyta</taxon>
        <taxon>Embryophyta</taxon>
        <taxon>Tracheophyta</taxon>
        <taxon>Spermatophyta</taxon>
        <taxon>Magnoliopsida</taxon>
        <taxon>Liliopsida</taxon>
        <taxon>Poales</taxon>
        <taxon>Poaceae</taxon>
        <taxon>BOP clade</taxon>
        <taxon>Oryzoideae</taxon>
        <taxon>Oryzeae</taxon>
        <taxon>Oryzinae</taxon>
        <taxon>Oryza</taxon>
        <taxon>Oryza meyeriana</taxon>
    </lineage>
</organism>
<evidence type="ECO:0000313" key="2">
    <source>
        <dbReference type="Proteomes" id="UP000479710"/>
    </source>
</evidence>
<reference evidence="1 2" key="1">
    <citation type="submission" date="2019-11" db="EMBL/GenBank/DDBJ databases">
        <title>Whole genome sequence of Oryza granulata.</title>
        <authorList>
            <person name="Li W."/>
        </authorList>
    </citation>
    <scope>NUCLEOTIDE SEQUENCE [LARGE SCALE GENOMIC DNA]</scope>
    <source>
        <strain evidence="2">cv. Menghai</strain>
        <tissue evidence="1">Leaf</tissue>
    </source>
</reference>
<sequence>MRSAAWLSRMLPRAADLSRGTLELTRRAVAPRRGGMLADLGCCTAPRGRGFPPDLRLRAAAPPMLWPADAGQESISLLFLANLSCPLRGEHGIKVHLLIALFQLSTGTKLSEMYSLQTN</sequence>
<dbReference type="EMBL" id="SPHZ02000005">
    <property type="protein sequence ID" value="KAF0918119.1"/>
    <property type="molecule type" value="Genomic_DNA"/>
</dbReference>
<comment type="caution">
    <text evidence="1">The sequence shown here is derived from an EMBL/GenBank/DDBJ whole genome shotgun (WGS) entry which is preliminary data.</text>
</comment>
<keyword evidence="2" id="KW-1185">Reference proteome</keyword>
<proteinExistence type="predicted"/>
<dbReference type="Proteomes" id="UP000479710">
    <property type="component" value="Unassembled WGS sequence"/>
</dbReference>
<protein>
    <submittedName>
        <fullName evidence="1">Uncharacterized protein</fullName>
    </submittedName>
</protein>